<feature type="coiled-coil region" evidence="1">
    <location>
        <begin position="25"/>
        <end position="52"/>
    </location>
</feature>
<keyword evidence="1" id="KW-0175">Coiled coil</keyword>
<dbReference type="EMBL" id="JBFNFH010000005">
    <property type="protein sequence ID" value="MFM1524651.1"/>
    <property type="molecule type" value="Genomic_DNA"/>
</dbReference>
<accession>A0ABW9F6N2</accession>
<comment type="caution">
    <text evidence="3">The sequence shown here is derived from an EMBL/GenBank/DDBJ whole genome shotgun (WGS) entry which is preliminary data.</text>
</comment>
<evidence type="ECO:0000256" key="2">
    <source>
        <dbReference type="SAM" id="MobiDB-lite"/>
    </source>
</evidence>
<dbReference type="RefSeq" id="WP_408126393.1">
    <property type="nucleotide sequence ID" value="NZ_JBFNFH010000005.1"/>
</dbReference>
<sequence length="150" mass="17492">MVKDGQTDWKVFNKNISSNYQNKDVLEQKSLKEEVKEKLEILRRDFSELYNEENRKLLEENNLGPYSAEINSNISLLGENLIRLDESFAEQSYVSTMKDKISEFERELQIFKNKLAELKAKKDSNTQSNLNVEDLTPKAEDQPESTPSQR</sequence>
<keyword evidence="4" id="KW-1185">Reference proteome</keyword>
<feature type="coiled-coil region" evidence="1">
    <location>
        <begin position="94"/>
        <end position="121"/>
    </location>
</feature>
<evidence type="ECO:0000313" key="3">
    <source>
        <dbReference type="EMBL" id="MFM1524651.1"/>
    </source>
</evidence>
<feature type="region of interest" description="Disordered" evidence="2">
    <location>
        <begin position="122"/>
        <end position="150"/>
    </location>
</feature>
<dbReference type="Proteomes" id="UP001629536">
    <property type="component" value="Unassembled WGS sequence"/>
</dbReference>
<reference evidence="3 4" key="1">
    <citation type="journal article" date="2024" name="Front. Microbiol.">
        <title>Pangenomic and biochemical analyses of Helcococcus ovis reveal widespread tetracycline resistance and a novel bacterial species, Helcococcus bovis.</title>
        <authorList>
            <person name="Cunha F."/>
            <person name="Zhai Y."/>
            <person name="Casaro S."/>
            <person name="Jones K.L."/>
            <person name="Hernandez M."/>
            <person name="Bisinotto R.S."/>
            <person name="Kariyawasam S."/>
            <person name="Brown M.B."/>
            <person name="Phillips A."/>
            <person name="Jeong K.C."/>
            <person name="Galvao K.N."/>
        </authorList>
    </citation>
    <scope>NUCLEOTIDE SEQUENCE [LARGE SCALE GENOMIC DNA]</scope>
    <source>
        <strain evidence="3 4">KG197</strain>
    </source>
</reference>
<gene>
    <name evidence="3" type="ORF">ABGF40_03090</name>
</gene>
<protein>
    <submittedName>
        <fullName evidence="3">Uncharacterized protein</fullName>
    </submittedName>
</protein>
<proteinExistence type="predicted"/>
<evidence type="ECO:0000313" key="4">
    <source>
        <dbReference type="Proteomes" id="UP001629536"/>
    </source>
</evidence>
<evidence type="ECO:0000256" key="1">
    <source>
        <dbReference type="SAM" id="Coils"/>
    </source>
</evidence>
<organism evidence="3 4">
    <name type="scientific">Helcococcus bovis</name>
    <dbReference type="NCBI Taxonomy" id="3153252"/>
    <lineage>
        <taxon>Bacteria</taxon>
        <taxon>Bacillati</taxon>
        <taxon>Bacillota</taxon>
        <taxon>Tissierellia</taxon>
        <taxon>Tissierellales</taxon>
        <taxon>Peptoniphilaceae</taxon>
        <taxon>Helcococcus</taxon>
    </lineage>
</organism>
<name>A0ABW9F6N2_9FIRM</name>